<accession>A0ABU3KI01</accession>
<comment type="caution">
    <text evidence="1">The sequence shown here is derived from an EMBL/GenBank/DDBJ whole genome shotgun (WGS) entry which is preliminary data.</text>
</comment>
<evidence type="ECO:0000313" key="2">
    <source>
        <dbReference type="Proteomes" id="UP001321700"/>
    </source>
</evidence>
<protein>
    <submittedName>
        <fullName evidence="1">Uncharacterized protein</fullName>
    </submittedName>
</protein>
<evidence type="ECO:0000313" key="1">
    <source>
        <dbReference type="EMBL" id="MDT7517391.1"/>
    </source>
</evidence>
<keyword evidence="2" id="KW-1185">Reference proteome</keyword>
<dbReference type="Proteomes" id="UP001321700">
    <property type="component" value="Unassembled WGS sequence"/>
</dbReference>
<dbReference type="RefSeq" id="WP_313873221.1">
    <property type="nucleotide sequence ID" value="NZ_JAVBIK010000001.1"/>
</dbReference>
<name>A0ABU3KI01_9BURK</name>
<proteinExistence type="predicted"/>
<organism evidence="1 2">
    <name type="scientific">Rhodoferax potami</name>
    <dbReference type="NCBI Taxonomy" id="3068338"/>
    <lineage>
        <taxon>Bacteria</taxon>
        <taxon>Pseudomonadati</taxon>
        <taxon>Pseudomonadota</taxon>
        <taxon>Betaproteobacteria</taxon>
        <taxon>Burkholderiales</taxon>
        <taxon>Comamonadaceae</taxon>
        <taxon>Rhodoferax</taxon>
    </lineage>
</organism>
<dbReference type="EMBL" id="JAVBIK010000001">
    <property type="protein sequence ID" value="MDT7517391.1"/>
    <property type="molecule type" value="Genomic_DNA"/>
</dbReference>
<sequence>MNSEEFFEIDYTLLNLLRLTPWEGIEDNHELRVTLITELSKKHDVALFHFKLLGREYAEELISQTTSNISRTNLFIFKGSLPLSPGLATPCVNYTRLTPEFSAVFNAGILEYIDSQIIDSRYISSDDLKLAIEAAAVLWLSYIEITQTAPNHIELSISRKTRSKVKFDITSKELPYDGEVLINKDTNKISIKHSHPPFMIAELDDIFIIKLRSELEAINNSEDRLKTFTESIEFIQANANSELTPRKGEYSFLADALLILFSGLAIWGISFLIPVTYAAILVIVISTILRFF</sequence>
<reference evidence="1 2" key="1">
    <citation type="submission" date="2023-08" db="EMBL/GenBank/DDBJ databases">
        <title>Rhodoferax potami sp. nov. and Rhodoferax mekongensis sp. nov., isolated from the Mekong River in Thailand.</title>
        <authorList>
            <person name="Kitikhun S."/>
            <person name="Charoenyingcharoen P."/>
            <person name="Siriarchawattana P."/>
            <person name="Likhitrattanapisal S."/>
            <person name="Nilsakha T."/>
            <person name="Chanpet A."/>
            <person name="Rattanawaree P."/>
            <person name="Ingsriswang S."/>
        </authorList>
    </citation>
    <scope>NUCLEOTIDE SEQUENCE [LARGE SCALE GENOMIC DNA]</scope>
    <source>
        <strain evidence="1 2">TBRC 17660</strain>
    </source>
</reference>
<gene>
    <name evidence="1" type="ORF">RAE19_01305</name>
</gene>